<evidence type="ECO:0000313" key="1">
    <source>
        <dbReference type="EMBL" id="KEI70342.1"/>
    </source>
</evidence>
<comment type="caution">
    <text evidence="1">The sequence shown here is derived from an EMBL/GenBank/DDBJ whole genome shotgun (WGS) entry which is preliminary data.</text>
</comment>
<sequence>MTGISGKFFIEKAEYRLGFFSVYSTTKRQYALNIDQLIINISLLKEYKNKVIWFSPHFNTDCNKSVAYCSRSVGVNHYLSFDDLFIVEKTL</sequence>
<reference evidence="1 2" key="1">
    <citation type="submission" date="2014-06" db="EMBL/GenBank/DDBJ databases">
        <title>Whole Genome Sequences of Three Symbiotic Endozoicomonas Bacteria.</title>
        <authorList>
            <person name="Neave M.J."/>
            <person name="Apprill A."/>
            <person name="Voolstra C.R."/>
        </authorList>
    </citation>
    <scope>NUCLEOTIDE SEQUENCE [LARGE SCALE GENOMIC DNA]</scope>
    <source>
        <strain evidence="1 2">DSM 22380</strain>
    </source>
</reference>
<dbReference type="EMBL" id="JOJP01000001">
    <property type="protein sequence ID" value="KEI70342.1"/>
    <property type="molecule type" value="Genomic_DNA"/>
</dbReference>
<dbReference type="AlphaFoldDB" id="A0A081K866"/>
<keyword evidence="2" id="KW-1185">Reference proteome</keyword>
<organism evidence="1 2">
    <name type="scientific">Endozoicomonas elysicola</name>
    <dbReference type="NCBI Taxonomy" id="305900"/>
    <lineage>
        <taxon>Bacteria</taxon>
        <taxon>Pseudomonadati</taxon>
        <taxon>Pseudomonadota</taxon>
        <taxon>Gammaproteobacteria</taxon>
        <taxon>Oceanospirillales</taxon>
        <taxon>Endozoicomonadaceae</taxon>
        <taxon>Endozoicomonas</taxon>
    </lineage>
</organism>
<accession>A0A081K866</accession>
<protein>
    <submittedName>
        <fullName evidence="1">Uncharacterized protein</fullName>
    </submittedName>
</protein>
<dbReference type="Proteomes" id="UP000027997">
    <property type="component" value="Unassembled WGS sequence"/>
</dbReference>
<proteinExistence type="predicted"/>
<name>A0A081K866_9GAMM</name>
<gene>
    <name evidence="1" type="ORF">GV64_06015</name>
</gene>
<dbReference type="RefSeq" id="WP_020581098.1">
    <property type="nucleotide sequence ID" value="NZ_JOJP01000001.1"/>
</dbReference>
<evidence type="ECO:0000313" key="2">
    <source>
        <dbReference type="Proteomes" id="UP000027997"/>
    </source>
</evidence>